<feature type="compositionally biased region" description="Basic and acidic residues" evidence="1">
    <location>
        <begin position="69"/>
        <end position="79"/>
    </location>
</feature>
<protein>
    <recommendedName>
        <fullName evidence="2">GDS1 winged helix domain-containing protein</fullName>
    </recommendedName>
</protein>
<feature type="compositionally biased region" description="Low complexity" evidence="1">
    <location>
        <begin position="55"/>
        <end position="68"/>
    </location>
</feature>
<feature type="region of interest" description="Disordered" evidence="1">
    <location>
        <begin position="1"/>
        <end position="106"/>
    </location>
</feature>
<evidence type="ECO:0000313" key="4">
    <source>
        <dbReference type="Proteomes" id="UP000002059"/>
    </source>
</evidence>
<organism evidence="3 4">
    <name type="scientific">Paracoccidioides lutzii (strain ATCC MYA-826 / Pb01)</name>
    <name type="common">Paracoccidioides brasiliensis</name>
    <dbReference type="NCBI Taxonomy" id="502779"/>
    <lineage>
        <taxon>Eukaryota</taxon>
        <taxon>Fungi</taxon>
        <taxon>Dikarya</taxon>
        <taxon>Ascomycota</taxon>
        <taxon>Pezizomycotina</taxon>
        <taxon>Eurotiomycetes</taxon>
        <taxon>Eurotiomycetidae</taxon>
        <taxon>Onygenales</taxon>
        <taxon>Ajellomycetaceae</taxon>
        <taxon>Paracoccidioides</taxon>
    </lineage>
</organism>
<dbReference type="OMA" id="VANSAKC"/>
<feature type="region of interest" description="Disordered" evidence="1">
    <location>
        <begin position="176"/>
        <end position="205"/>
    </location>
</feature>
<feature type="compositionally biased region" description="Polar residues" evidence="1">
    <location>
        <begin position="31"/>
        <end position="43"/>
    </location>
</feature>
<dbReference type="VEuPathDB" id="FungiDB:PAAG_11390"/>
<dbReference type="GeneID" id="9099222"/>
<proteinExistence type="predicted"/>
<dbReference type="Proteomes" id="UP000002059">
    <property type="component" value="Partially assembled WGS sequence"/>
</dbReference>
<reference evidence="3 4" key="1">
    <citation type="journal article" date="2011" name="PLoS Genet.">
        <title>Comparative genomic analysis of human fungal pathogens causing paracoccidioidomycosis.</title>
        <authorList>
            <person name="Desjardins C.A."/>
            <person name="Champion M.D."/>
            <person name="Holder J.W."/>
            <person name="Muszewska A."/>
            <person name="Goldberg J."/>
            <person name="Bailao A.M."/>
            <person name="Brigido M.M."/>
            <person name="Ferreira M.E."/>
            <person name="Garcia A.M."/>
            <person name="Grynberg M."/>
            <person name="Gujja S."/>
            <person name="Heiman D.I."/>
            <person name="Henn M.R."/>
            <person name="Kodira C.D."/>
            <person name="Leon-Narvaez H."/>
            <person name="Longo L.V."/>
            <person name="Ma L.J."/>
            <person name="Malavazi I."/>
            <person name="Matsuo A.L."/>
            <person name="Morais F.V."/>
            <person name="Pereira M."/>
            <person name="Rodriguez-Brito S."/>
            <person name="Sakthikumar S."/>
            <person name="Salem-Izacc S.M."/>
            <person name="Sykes S.M."/>
            <person name="Teixeira M.M."/>
            <person name="Vallejo M.C."/>
            <person name="Walter M.E."/>
            <person name="Yandava C."/>
            <person name="Young S."/>
            <person name="Zeng Q."/>
            <person name="Zucker J."/>
            <person name="Felipe M.S."/>
            <person name="Goldman G.H."/>
            <person name="Haas B.J."/>
            <person name="McEwen J.G."/>
            <person name="Nino-Vega G."/>
            <person name="Puccia R."/>
            <person name="San-Blas G."/>
            <person name="Soares C.M."/>
            <person name="Birren B.W."/>
            <person name="Cuomo C.A."/>
        </authorList>
    </citation>
    <scope>NUCLEOTIDE SEQUENCE [LARGE SCALE GENOMIC DNA]</scope>
    <source>
        <strain evidence="4">ATCC MYA-826 / Pb01</strain>
    </source>
</reference>
<feature type="domain" description="GDS1 winged helix" evidence="2">
    <location>
        <begin position="106"/>
        <end position="157"/>
    </location>
</feature>
<feature type="compositionally biased region" description="Low complexity" evidence="1">
    <location>
        <begin position="18"/>
        <end position="28"/>
    </location>
</feature>
<sequence>MPYNTRRKSLSLPSLGIQLPSSSRSQRSPTHKTTSALDTQQPPSKKVKRSHDSLFRSPLSVSSESPESTSHKDEVDGSRPKSQRGAGTFEHTPPPSPEDSGIAPKIDTEGINDDIVVSVIEQLEKTGNRPHLIKELATVLSTTNDTVANSAKCRSLVVVAVKFVLETLVDGTFTMSGREGVDPSSSTQSLLLPDNIATSGTSRNV</sequence>
<dbReference type="Pfam" id="PF25318">
    <property type="entry name" value="WHD_GDS1"/>
    <property type="match status" value="1"/>
</dbReference>
<name>A0A0A2V650_PARBA</name>
<dbReference type="KEGG" id="pbl:PAAG_11390"/>
<keyword evidence="4" id="KW-1185">Reference proteome</keyword>
<gene>
    <name evidence="3" type="ORF">PAAG_11390</name>
</gene>
<accession>A0A0A2V650</accession>
<dbReference type="OrthoDB" id="4150221at2759"/>
<feature type="compositionally biased region" description="Polar residues" evidence="1">
    <location>
        <begin position="183"/>
        <end position="205"/>
    </location>
</feature>
<dbReference type="HOGENOM" id="CLU_097771_0_0_1"/>
<dbReference type="AlphaFoldDB" id="A0A0A2V650"/>
<dbReference type="EMBL" id="KN293995">
    <property type="protein sequence ID" value="KGQ01817.1"/>
    <property type="molecule type" value="Genomic_DNA"/>
</dbReference>
<evidence type="ECO:0000313" key="3">
    <source>
        <dbReference type="EMBL" id="KGQ01817.1"/>
    </source>
</evidence>
<evidence type="ECO:0000256" key="1">
    <source>
        <dbReference type="SAM" id="MobiDB-lite"/>
    </source>
</evidence>
<dbReference type="RefSeq" id="XP_015703310.1">
    <property type="nucleotide sequence ID" value="XM_015847048.1"/>
</dbReference>
<evidence type="ECO:0000259" key="2">
    <source>
        <dbReference type="Pfam" id="PF25318"/>
    </source>
</evidence>
<dbReference type="InterPro" id="IPR057511">
    <property type="entry name" value="WH_GDS1"/>
</dbReference>